<protein>
    <submittedName>
        <fullName evidence="2">Uncharacterized protein</fullName>
    </submittedName>
</protein>
<keyword evidence="3" id="KW-1185">Reference proteome</keyword>
<feature type="region of interest" description="Disordered" evidence="1">
    <location>
        <begin position="318"/>
        <end position="340"/>
    </location>
</feature>
<accession>A0AAV2H8M3</accession>
<gene>
    <name evidence="2" type="ORF">GSLYS_00004181001</name>
</gene>
<comment type="caution">
    <text evidence="2">The sequence shown here is derived from an EMBL/GenBank/DDBJ whole genome shotgun (WGS) entry which is preliminary data.</text>
</comment>
<feature type="compositionally biased region" description="Basic and acidic residues" evidence="1">
    <location>
        <begin position="330"/>
        <end position="340"/>
    </location>
</feature>
<feature type="region of interest" description="Disordered" evidence="1">
    <location>
        <begin position="220"/>
        <end position="306"/>
    </location>
</feature>
<dbReference type="Proteomes" id="UP001497497">
    <property type="component" value="Unassembled WGS sequence"/>
</dbReference>
<feature type="compositionally biased region" description="Basic residues" evidence="1">
    <location>
        <begin position="230"/>
        <end position="239"/>
    </location>
</feature>
<feature type="compositionally biased region" description="Basic residues" evidence="1">
    <location>
        <begin position="402"/>
        <end position="413"/>
    </location>
</feature>
<evidence type="ECO:0000313" key="2">
    <source>
        <dbReference type="EMBL" id="CAL1530048.1"/>
    </source>
</evidence>
<organism evidence="2 3">
    <name type="scientific">Lymnaea stagnalis</name>
    <name type="common">Great pond snail</name>
    <name type="synonym">Helix stagnalis</name>
    <dbReference type="NCBI Taxonomy" id="6523"/>
    <lineage>
        <taxon>Eukaryota</taxon>
        <taxon>Metazoa</taxon>
        <taxon>Spiralia</taxon>
        <taxon>Lophotrochozoa</taxon>
        <taxon>Mollusca</taxon>
        <taxon>Gastropoda</taxon>
        <taxon>Heterobranchia</taxon>
        <taxon>Euthyneura</taxon>
        <taxon>Panpulmonata</taxon>
        <taxon>Hygrophila</taxon>
        <taxon>Lymnaeoidea</taxon>
        <taxon>Lymnaeidae</taxon>
        <taxon>Lymnaea</taxon>
    </lineage>
</organism>
<feature type="compositionally biased region" description="Basic and acidic residues" evidence="1">
    <location>
        <begin position="385"/>
        <end position="397"/>
    </location>
</feature>
<dbReference type="AlphaFoldDB" id="A0AAV2H8M3"/>
<feature type="compositionally biased region" description="Basic and acidic residues" evidence="1">
    <location>
        <begin position="272"/>
        <end position="283"/>
    </location>
</feature>
<feature type="compositionally biased region" description="Polar residues" evidence="1">
    <location>
        <begin position="242"/>
        <end position="252"/>
    </location>
</feature>
<name>A0AAV2H8M3_LYMST</name>
<sequence>MGEVTAVDCLALPKRQKVFEKTFLPVGDVLPVWSNVSLDTKLPVPPSPSGKFTLYTNKLGEPKYISRQRYDFDLTNPRGREAPGPYDSLADPSLKYYFTSPRARRHLVETGLVTDRGEIKCTVQEFNQYREFIRYRAVTELALQKKRESRLKEEDANRLFVDWPVSCHVDYHDDSCANIRTHKLNKVERHKQTMSEPPRKNWTIGGLEMYEQNLANVFKKRKEKKDGRSKNKSHLKKKNYEKNVQTIKSTVKINPEKTDEDNENETVEENNEQNKNDRGKTSEEEQTDEEVNENKTPESTRSIHRSTNLVKELRQREQELHQRLKQQQRRRAEEHDRKIEENWRERQQRQELLLQHEAEIEAMIKEKRLHQIREREATLLRQRRKQEEQLMKIKKELAGASKQRHKPKPRANNHGKGDNKGE</sequence>
<reference evidence="2 3" key="1">
    <citation type="submission" date="2024-04" db="EMBL/GenBank/DDBJ databases">
        <authorList>
            <consortium name="Genoscope - CEA"/>
            <person name="William W."/>
        </authorList>
    </citation>
    <scope>NUCLEOTIDE SEQUENCE [LARGE SCALE GENOMIC DNA]</scope>
</reference>
<dbReference type="EMBL" id="CAXITT010000061">
    <property type="protein sequence ID" value="CAL1530048.1"/>
    <property type="molecule type" value="Genomic_DNA"/>
</dbReference>
<evidence type="ECO:0000256" key="1">
    <source>
        <dbReference type="SAM" id="MobiDB-lite"/>
    </source>
</evidence>
<evidence type="ECO:0000313" key="3">
    <source>
        <dbReference type="Proteomes" id="UP001497497"/>
    </source>
</evidence>
<proteinExistence type="predicted"/>
<feature type="compositionally biased region" description="Acidic residues" evidence="1">
    <location>
        <begin position="258"/>
        <end position="271"/>
    </location>
</feature>
<feature type="region of interest" description="Disordered" evidence="1">
    <location>
        <begin position="383"/>
        <end position="422"/>
    </location>
</feature>